<keyword evidence="3" id="KW-1185">Reference proteome</keyword>
<feature type="compositionally biased region" description="Polar residues" evidence="1">
    <location>
        <begin position="35"/>
        <end position="44"/>
    </location>
</feature>
<feature type="compositionally biased region" description="Basic and acidic residues" evidence="1">
    <location>
        <begin position="1"/>
        <end position="20"/>
    </location>
</feature>
<dbReference type="GeneID" id="94833510"/>
<dbReference type="AlphaFoldDB" id="A0A1J4KRI7"/>
<dbReference type="RefSeq" id="XP_068366834.1">
    <property type="nucleotide sequence ID" value="XM_068498806.1"/>
</dbReference>
<evidence type="ECO:0000313" key="2">
    <source>
        <dbReference type="EMBL" id="OHT13698.1"/>
    </source>
</evidence>
<name>A0A1J4KRI7_9EUKA</name>
<sequence>MNQFHENQENNETKDEKEKLDDSEDEKIELDENNNQDYHQTITVETIEPKPKPNLLKKINTEKLIGMANKARKVSYDSMIKFDDVVSKPIVNFTISFANGFRKFCKLE</sequence>
<dbReference type="Proteomes" id="UP000179807">
    <property type="component" value="Unassembled WGS sequence"/>
</dbReference>
<evidence type="ECO:0000256" key="1">
    <source>
        <dbReference type="SAM" id="MobiDB-lite"/>
    </source>
</evidence>
<dbReference type="EMBL" id="MLAK01000493">
    <property type="protein sequence ID" value="OHT13698.1"/>
    <property type="molecule type" value="Genomic_DNA"/>
</dbReference>
<comment type="caution">
    <text evidence="2">The sequence shown here is derived from an EMBL/GenBank/DDBJ whole genome shotgun (WGS) entry which is preliminary data.</text>
</comment>
<feature type="compositionally biased region" description="Acidic residues" evidence="1">
    <location>
        <begin position="21"/>
        <end position="34"/>
    </location>
</feature>
<protein>
    <submittedName>
        <fullName evidence="2">Uncharacterized protein</fullName>
    </submittedName>
</protein>
<feature type="region of interest" description="Disordered" evidence="1">
    <location>
        <begin position="1"/>
        <end position="46"/>
    </location>
</feature>
<proteinExistence type="predicted"/>
<accession>A0A1J4KRI7</accession>
<evidence type="ECO:0000313" key="3">
    <source>
        <dbReference type="Proteomes" id="UP000179807"/>
    </source>
</evidence>
<organism evidence="2 3">
    <name type="scientific">Tritrichomonas foetus</name>
    <dbReference type="NCBI Taxonomy" id="1144522"/>
    <lineage>
        <taxon>Eukaryota</taxon>
        <taxon>Metamonada</taxon>
        <taxon>Parabasalia</taxon>
        <taxon>Tritrichomonadida</taxon>
        <taxon>Tritrichomonadidae</taxon>
        <taxon>Tritrichomonas</taxon>
    </lineage>
</organism>
<reference evidence="2" key="1">
    <citation type="submission" date="2016-10" db="EMBL/GenBank/DDBJ databases">
        <authorList>
            <person name="Benchimol M."/>
            <person name="Almeida L.G."/>
            <person name="Vasconcelos A.T."/>
            <person name="Perreira-Neves A."/>
            <person name="Rosa I.A."/>
            <person name="Tasca T."/>
            <person name="Bogo M.R."/>
            <person name="de Souza W."/>
        </authorList>
    </citation>
    <scope>NUCLEOTIDE SEQUENCE [LARGE SCALE GENOMIC DNA]</scope>
    <source>
        <strain evidence="2">K</strain>
    </source>
</reference>
<dbReference type="VEuPathDB" id="TrichDB:TRFO_16146"/>
<gene>
    <name evidence="2" type="ORF">TRFO_16146</name>
</gene>